<protein>
    <recommendedName>
        <fullName evidence="6">TF-B3 domain-containing protein</fullName>
    </recommendedName>
</protein>
<dbReference type="Proteomes" id="UP000224567">
    <property type="component" value="Unassembled WGS sequence"/>
</dbReference>
<dbReference type="GO" id="GO:0003677">
    <property type="term" value="F:DNA binding"/>
    <property type="evidence" value="ECO:0007669"/>
    <property type="project" value="UniProtKB-KW"/>
</dbReference>
<evidence type="ECO:0000313" key="7">
    <source>
        <dbReference type="EMBL" id="PHT33785.1"/>
    </source>
</evidence>
<comment type="subcellular location">
    <subcellularLocation>
        <location evidence="1">Nucleus</location>
    </subcellularLocation>
</comment>
<dbReference type="PANTHER" id="PTHR31674:SF83">
    <property type="entry name" value="B3 DOMAIN-CONTAINING PROTEIN REM10-LIKE"/>
    <property type="match status" value="1"/>
</dbReference>
<evidence type="ECO:0000256" key="3">
    <source>
        <dbReference type="ARBA" id="ARBA00023125"/>
    </source>
</evidence>
<keyword evidence="3" id="KW-0238">DNA-binding</keyword>
<evidence type="ECO:0000256" key="4">
    <source>
        <dbReference type="ARBA" id="ARBA00023163"/>
    </source>
</evidence>
<dbReference type="SUPFAM" id="SSF101936">
    <property type="entry name" value="DNA-binding pseudobarrel domain"/>
    <property type="match status" value="1"/>
</dbReference>
<dbReference type="PANTHER" id="PTHR31674">
    <property type="entry name" value="B3 DOMAIN-CONTAINING PROTEIN REM-LIKE 3-RELATED"/>
    <property type="match status" value="1"/>
</dbReference>
<feature type="domain" description="TF-B3" evidence="6">
    <location>
        <begin position="7"/>
        <end position="96"/>
    </location>
</feature>
<name>A0A2G2VLB9_CAPBA</name>
<keyword evidence="4" id="KW-0804">Transcription</keyword>
<dbReference type="OrthoDB" id="1109907at2759"/>
<dbReference type="Gene3D" id="2.40.330.10">
    <property type="entry name" value="DNA-binding pseudobarrel domain"/>
    <property type="match status" value="1"/>
</dbReference>
<dbReference type="AlphaFoldDB" id="A0A2G2VLB9"/>
<evidence type="ECO:0000259" key="6">
    <source>
        <dbReference type="PROSITE" id="PS50863"/>
    </source>
</evidence>
<accession>A0A2G2VLB9</accession>
<reference evidence="7 8" key="1">
    <citation type="journal article" date="2017" name="Genome Biol.">
        <title>New reference genome sequences of hot pepper reveal the massive evolution of plant disease-resistance genes by retroduplication.</title>
        <authorList>
            <person name="Kim S."/>
            <person name="Park J."/>
            <person name="Yeom S.I."/>
            <person name="Kim Y.M."/>
            <person name="Seo E."/>
            <person name="Kim K.T."/>
            <person name="Kim M.S."/>
            <person name="Lee J.M."/>
            <person name="Cheong K."/>
            <person name="Shin H.S."/>
            <person name="Kim S.B."/>
            <person name="Han K."/>
            <person name="Lee J."/>
            <person name="Park M."/>
            <person name="Lee H.A."/>
            <person name="Lee H.Y."/>
            <person name="Lee Y."/>
            <person name="Oh S."/>
            <person name="Lee J.H."/>
            <person name="Choi E."/>
            <person name="Choi E."/>
            <person name="Lee S.E."/>
            <person name="Jeon J."/>
            <person name="Kim H."/>
            <person name="Choi G."/>
            <person name="Song H."/>
            <person name="Lee J."/>
            <person name="Lee S.C."/>
            <person name="Kwon J.K."/>
            <person name="Lee H.Y."/>
            <person name="Koo N."/>
            <person name="Hong Y."/>
            <person name="Kim R.W."/>
            <person name="Kang W.H."/>
            <person name="Huh J.H."/>
            <person name="Kang B.C."/>
            <person name="Yang T.J."/>
            <person name="Lee Y.H."/>
            <person name="Bennetzen J.L."/>
            <person name="Choi D."/>
        </authorList>
    </citation>
    <scope>NUCLEOTIDE SEQUENCE [LARGE SCALE GENOMIC DNA]</scope>
    <source>
        <strain evidence="8">cv. PBC81</strain>
    </source>
</reference>
<dbReference type="InterPro" id="IPR015300">
    <property type="entry name" value="DNA-bd_pseudobarrel_sf"/>
</dbReference>
<organism evidence="7 8">
    <name type="scientific">Capsicum baccatum</name>
    <name type="common">Peruvian pepper</name>
    <dbReference type="NCBI Taxonomy" id="33114"/>
    <lineage>
        <taxon>Eukaryota</taxon>
        <taxon>Viridiplantae</taxon>
        <taxon>Streptophyta</taxon>
        <taxon>Embryophyta</taxon>
        <taxon>Tracheophyta</taxon>
        <taxon>Spermatophyta</taxon>
        <taxon>Magnoliopsida</taxon>
        <taxon>eudicotyledons</taxon>
        <taxon>Gunneridae</taxon>
        <taxon>Pentapetalae</taxon>
        <taxon>asterids</taxon>
        <taxon>lamiids</taxon>
        <taxon>Solanales</taxon>
        <taxon>Solanaceae</taxon>
        <taxon>Solanoideae</taxon>
        <taxon>Capsiceae</taxon>
        <taxon>Capsicum</taxon>
    </lineage>
</organism>
<evidence type="ECO:0000313" key="8">
    <source>
        <dbReference type="Proteomes" id="UP000224567"/>
    </source>
</evidence>
<sequence>MNIPPKKPHFFKPVQPGFKHGIKIPVGFLKYLKGEEHIEHAILKRNGKRWLIKLNDKRFEKGWGEFAEENDVQLGDMLVFRYEGNMEFEVCIFDSTHCDREYAEYLQEERGGGFCLLEEISKKFKFKVPSSTFHVCKWSHQ</sequence>
<dbReference type="GO" id="GO:0005634">
    <property type="term" value="C:nucleus"/>
    <property type="evidence" value="ECO:0007669"/>
    <property type="project" value="UniProtKB-SubCell"/>
</dbReference>
<evidence type="ECO:0000256" key="2">
    <source>
        <dbReference type="ARBA" id="ARBA00023015"/>
    </source>
</evidence>
<evidence type="ECO:0000256" key="1">
    <source>
        <dbReference type="ARBA" id="ARBA00004123"/>
    </source>
</evidence>
<dbReference type="CDD" id="cd10017">
    <property type="entry name" value="B3_DNA"/>
    <property type="match status" value="1"/>
</dbReference>
<comment type="caution">
    <text evidence="7">The sequence shown here is derived from an EMBL/GenBank/DDBJ whole genome shotgun (WGS) entry which is preliminary data.</text>
</comment>
<keyword evidence="5" id="KW-0539">Nucleus</keyword>
<dbReference type="InterPro" id="IPR003340">
    <property type="entry name" value="B3_DNA-bd"/>
</dbReference>
<dbReference type="InterPro" id="IPR039218">
    <property type="entry name" value="REM_fam"/>
</dbReference>
<keyword evidence="2" id="KW-0805">Transcription regulation</keyword>
<gene>
    <name evidence="7" type="ORF">CQW23_25585</name>
</gene>
<evidence type="ECO:0000256" key="5">
    <source>
        <dbReference type="ARBA" id="ARBA00023242"/>
    </source>
</evidence>
<dbReference type="PROSITE" id="PS50863">
    <property type="entry name" value="B3"/>
    <property type="match status" value="1"/>
</dbReference>
<dbReference type="EMBL" id="MLFT02000011">
    <property type="protein sequence ID" value="PHT33785.1"/>
    <property type="molecule type" value="Genomic_DNA"/>
</dbReference>
<reference evidence="8" key="2">
    <citation type="journal article" date="2017" name="J. Anim. Genet.">
        <title>Multiple reference genome sequences of hot pepper reveal the massive evolution of plant disease resistance genes by retroduplication.</title>
        <authorList>
            <person name="Kim S."/>
            <person name="Park J."/>
            <person name="Yeom S.-I."/>
            <person name="Kim Y.-M."/>
            <person name="Seo E."/>
            <person name="Kim K.-T."/>
            <person name="Kim M.-S."/>
            <person name="Lee J.M."/>
            <person name="Cheong K."/>
            <person name="Shin H.-S."/>
            <person name="Kim S.-B."/>
            <person name="Han K."/>
            <person name="Lee J."/>
            <person name="Park M."/>
            <person name="Lee H.-A."/>
            <person name="Lee H.-Y."/>
            <person name="Lee Y."/>
            <person name="Oh S."/>
            <person name="Lee J.H."/>
            <person name="Choi E."/>
            <person name="Choi E."/>
            <person name="Lee S.E."/>
            <person name="Jeon J."/>
            <person name="Kim H."/>
            <person name="Choi G."/>
            <person name="Song H."/>
            <person name="Lee J."/>
            <person name="Lee S.-C."/>
            <person name="Kwon J.-K."/>
            <person name="Lee H.-Y."/>
            <person name="Koo N."/>
            <person name="Hong Y."/>
            <person name="Kim R.W."/>
            <person name="Kang W.-H."/>
            <person name="Huh J.H."/>
            <person name="Kang B.-C."/>
            <person name="Yang T.-J."/>
            <person name="Lee Y.-H."/>
            <person name="Bennetzen J.L."/>
            <person name="Choi D."/>
        </authorList>
    </citation>
    <scope>NUCLEOTIDE SEQUENCE [LARGE SCALE GENOMIC DNA]</scope>
    <source>
        <strain evidence="8">cv. PBC81</strain>
    </source>
</reference>
<dbReference type="STRING" id="33114.A0A2G2VLB9"/>
<dbReference type="Pfam" id="PF02362">
    <property type="entry name" value="B3"/>
    <property type="match status" value="1"/>
</dbReference>
<keyword evidence="8" id="KW-1185">Reference proteome</keyword>
<proteinExistence type="predicted"/>
<dbReference type="SMART" id="SM01019">
    <property type="entry name" value="B3"/>
    <property type="match status" value="1"/>
</dbReference>